<dbReference type="InterPro" id="IPR000276">
    <property type="entry name" value="GPCR_Rhodpsn"/>
</dbReference>
<sequence>MNHTSAPSTRNPCVTFRSFNCTGPSLPENYRALLLAILAFFTLATILGNLLIISSIAFFRQLQSFPNVLALSLAFSDFLVGLVIMPLAVTKVIYNCWFYARLYCNVHYFLDFTFTNCSILHLCSIALNRYVAITDPLRYESRVTRRTLVVMLVTCWLGSAVSSSPILLSLSPTLSVGTIKRISCPDDCVFDINIGIMVVIGYCPYFASLVVIVCIYGKIYRIARAQVTKIRAQQGGGAGGGAGAGGGGGPRTDKDNAEALLKLRTMKREHSATKTLGVIIGFFLISWLPYYVIVLASLALADTLLAYRVALWIGYISSAFNPILYAAFNRPFRNAFRLMFRLKVFGEGARDTDLSGRLK</sequence>
<feature type="transmembrane region" description="Helical" evidence="11">
    <location>
        <begin position="276"/>
        <end position="299"/>
    </location>
</feature>
<comment type="subcellular location">
    <subcellularLocation>
        <location evidence="1">Cell membrane</location>
        <topology evidence="1">Multi-pass membrane protein</topology>
    </subcellularLocation>
</comment>
<evidence type="ECO:0000256" key="5">
    <source>
        <dbReference type="ARBA" id="ARBA00023040"/>
    </source>
</evidence>
<accession>A0A678XFK0</accession>
<evidence type="ECO:0000256" key="1">
    <source>
        <dbReference type="ARBA" id="ARBA00004651"/>
    </source>
</evidence>
<feature type="transmembrane region" description="Helical" evidence="11">
    <location>
        <begin position="192"/>
        <end position="216"/>
    </location>
</feature>
<feature type="transmembrane region" description="Helical" evidence="11">
    <location>
        <begin position="106"/>
        <end position="127"/>
    </location>
</feature>
<dbReference type="AlphaFoldDB" id="A0A678XFK0"/>
<reference evidence="13" key="1">
    <citation type="submission" date="2018-03" db="EMBL/GenBank/DDBJ databases">
        <title>Spermine as a Male Sex Pheromone Detected by Two TAAR-like Receptors.</title>
        <authorList>
            <consortium name="Weiming Li"/>
            <person name="Scott A.M."/>
            <person name="Zhang Z."/>
            <person name="Jia L."/>
        </authorList>
    </citation>
    <scope>NUCLEOTIDE SEQUENCE</scope>
    <source>
        <strain evidence="13">T10</strain>
    </source>
</reference>
<evidence type="ECO:0000259" key="12">
    <source>
        <dbReference type="PROSITE" id="PS50262"/>
    </source>
</evidence>
<keyword evidence="7 9" id="KW-0675">Receptor</keyword>
<dbReference type="EMBL" id="MH037342">
    <property type="protein sequence ID" value="AZK36073.1"/>
    <property type="molecule type" value="Genomic_DNA"/>
</dbReference>
<dbReference type="PANTHER" id="PTHR24249:SF372">
    <property type="entry name" value="G-PROTEIN COUPLED RECEPTORS FAMILY 1 PROFILE DOMAIN-CONTAINING PROTEIN"/>
    <property type="match status" value="1"/>
</dbReference>
<keyword evidence="5 9" id="KW-0297">G-protein coupled receptor</keyword>
<dbReference type="SUPFAM" id="SSF81321">
    <property type="entry name" value="Family A G protein-coupled receptor-like"/>
    <property type="match status" value="1"/>
</dbReference>
<feature type="transmembrane region" description="Helical" evidence="11">
    <location>
        <begin position="32"/>
        <end position="59"/>
    </location>
</feature>
<feature type="compositionally biased region" description="Gly residues" evidence="10">
    <location>
        <begin position="234"/>
        <end position="250"/>
    </location>
</feature>
<dbReference type="PROSITE" id="PS50262">
    <property type="entry name" value="G_PROTEIN_RECEP_F1_2"/>
    <property type="match status" value="1"/>
</dbReference>
<keyword evidence="6 11" id="KW-0472">Membrane</keyword>
<dbReference type="SMART" id="SM01381">
    <property type="entry name" value="7TM_GPCR_Srsx"/>
    <property type="match status" value="1"/>
</dbReference>
<evidence type="ECO:0000256" key="7">
    <source>
        <dbReference type="ARBA" id="ARBA00023170"/>
    </source>
</evidence>
<dbReference type="PRINTS" id="PR00237">
    <property type="entry name" value="GPCRRHODOPSN"/>
</dbReference>
<dbReference type="InterPro" id="IPR050569">
    <property type="entry name" value="TAAR"/>
</dbReference>
<comment type="similarity">
    <text evidence="9">Belongs to the G-protein coupled receptor 1 family.</text>
</comment>
<evidence type="ECO:0000256" key="4">
    <source>
        <dbReference type="ARBA" id="ARBA00022989"/>
    </source>
</evidence>
<evidence type="ECO:0000256" key="3">
    <source>
        <dbReference type="ARBA" id="ARBA00022692"/>
    </source>
</evidence>
<protein>
    <submittedName>
        <fullName evidence="13">Trace amine-associated receptor 17440.TAAR360</fullName>
    </submittedName>
</protein>
<feature type="domain" description="G-protein coupled receptors family 1 profile" evidence="12">
    <location>
        <begin position="48"/>
        <end position="325"/>
    </location>
</feature>
<proteinExistence type="inferred from homology"/>
<feature type="region of interest" description="Disordered" evidence="10">
    <location>
        <begin position="233"/>
        <end position="252"/>
    </location>
</feature>
<evidence type="ECO:0000256" key="9">
    <source>
        <dbReference type="RuleBase" id="RU000688"/>
    </source>
</evidence>
<organism evidence="13">
    <name type="scientific">Petromyzon marinus</name>
    <name type="common">Sea lamprey</name>
    <dbReference type="NCBI Taxonomy" id="7757"/>
    <lineage>
        <taxon>Eukaryota</taxon>
        <taxon>Metazoa</taxon>
        <taxon>Chordata</taxon>
        <taxon>Craniata</taxon>
        <taxon>Vertebrata</taxon>
        <taxon>Cyclostomata</taxon>
        <taxon>Hyperoartia</taxon>
        <taxon>Petromyzontiformes</taxon>
        <taxon>Petromyzontidae</taxon>
        <taxon>Petromyzon</taxon>
    </lineage>
</organism>
<dbReference type="InterPro" id="IPR017452">
    <property type="entry name" value="GPCR_Rhodpsn_7TM"/>
</dbReference>
<feature type="transmembrane region" description="Helical" evidence="11">
    <location>
        <begin position="305"/>
        <end position="328"/>
    </location>
</feature>
<evidence type="ECO:0000256" key="11">
    <source>
        <dbReference type="SAM" id="Phobius"/>
    </source>
</evidence>
<keyword evidence="8 9" id="KW-0807">Transducer</keyword>
<dbReference type="GO" id="GO:0004930">
    <property type="term" value="F:G protein-coupled receptor activity"/>
    <property type="evidence" value="ECO:0007669"/>
    <property type="project" value="UniProtKB-KW"/>
</dbReference>
<dbReference type="Pfam" id="PF00001">
    <property type="entry name" value="7tm_1"/>
    <property type="match status" value="1"/>
</dbReference>
<dbReference type="Gene3D" id="1.20.1070.10">
    <property type="entry name" value="Rhodopsin 7-helix transmembrane proteins"/>
    <property type="match status" value="1"/>
</dbReference>
<evidence type="ECO:0000256" key="8">
    <source>
        <dbReference type="ARBA" id="ARBA00023224"/>
    </source>
</evidence>
<keyword evidence="3 9" id="KW-0812">Transmembrane</keyword>
<dbReference type="PANTHER" id="PTHR24249">
    <property type="entry name" value="HISTAMINE RECEPTOR-RELATED G-PROTEIN COUPLED RECEPTOR"/>
    <property type="match status" value="1"/>
</dbReference>
<evidence type="ECO:0000256" key="6">
    <source>
        <dbReference type="ARBA" id="ARBA00023136"/>
    </source>
</evidence>
<keyword evidence="2" id="KW-1003">Cell membrane</keyword>
<evidence type="ECO:0000313" key="13">
    <source>
        <dbReference type="EMBL" id="AZK36073.1"/>
    </source>
</evidence>
<feature type="transmembrane region" description="Helical" evidence="11">
    <location>
        <begin position="71"/>
        <end position="94"/>
    </location>
</feature>
<evidence type="ECO:0000256" key="2">
    <source>
        <dbReference type="ARBA" id="ARBA00022475"/>
    </source>
</evidence>
<keyword evidence="4 11" id="KW-1133">Transmembrane helix</keyword>
<dbReference type="PROSITE" id="PS00237">
    <property type="entry name" value="G_PROTEIN_RECEP_F1_1"/>
    <property type="match status" value="1"/>
</dbReference>
<feature type="transmembrane region" description="Helical" evidence="11">
    <location>
        <begin position="148"/>
        <end position="172"/>
    </location>
</feature>
<dbReference type="GO" id="GO:0005886">
    <property type="term" value="C:plasma membrane"/>
    <property type="evidence" value="ECO:0007669"/>
    <property type="project" value="UniProtKB-SubCell"/>
</dbReference>
<evidence type="ECO:0000256" key="10">
    <source>
        <dbReference type="SAM" id="MobiDB-lite"/>
    </source>
</evidence>
<name>A0A678XFK0_PETMA</name>